<dbReference type="EMBL" id="JAABOA010000956">
    <property type="protein sequence ID" value="KAF9582700.1"/>
    <property type="molecule type" value="Genomic_DNA"/>
</dbReference>
<dbReference type="OrthoDB" id="2441075at2759"/>
<sequence>MELSTKRTTNFDTRGTVHEAAAQTSRCYQRHRDLDVHEDIPQHTNLLSECRVAVDLQYLQIRNHRQTYLQFVDKTMASKWPGYGETVLKEAQQDQAAMKRVVGTRAAKDLAGACGRKLDFRLVANIRKSRKCV</sequence>
<dbReference type="Proteomes" id="UP000780801">
    <property type="component" value="Unassembled WGS sequence"/>
</dbReference>
<evidence type="ECO:0000313" key="2">
    <source>
        <dbReference type="Proteomes" id="UP000780801"/>
    </source>
</evidence>
<evidence type="ECO:0000313" key="1">
    <source>
        <dbReference type="EMBL" id="KAF9582700.1"/>
    </source>
</evidence>
<reference evidence="1" key="1">
    <citation type="journal article" date="2020" name="Fungal Divers.">
        <title>Resolving the Mortierellaceae phylogeny through synthesis of multi-gene phylogenetics and phylogenomics.</title>
        <authorList>
            <person name="Vandepol N."/>
            <person name="Liber J."/>
            <person name="Desiro A."/>
            <person name="Na H."/>
            <person name="Kennedy M."/>
            <person name="Barry K."/>
            <person name="Grigoriev I.V."/>
            <person name="Miller A.N."/>
            <person name="O'Donnell K."/>
            <person name="Stajich J.E."/>
            <person name="Bonito G."/>
        </authorList>
    </citation>
    <scope>NUCLEOTIDE SEQUENCE</scope>
    <source>
        <strain evidence="1">KOD1015</strain>
    </source>
</reference>
<gene>
    <name evidence="1" type="ORF">BGW38_010872</name>
</gene>
<comment type="caution">
    <text evidence="1">The sequence shown here is derived from an EMBL/GenBank/DDBJ whole genome shotgun (WGS) entry which is preliminary data.</text>
</comment>
<proteinExistence type="predicted"/>
<protein>
    <submittedName>
        <fullName evidence="1">Uncharacterized protein</fullName>
    </submittedName>
</protein>
<dbReference type="AlphaFoldDB" id="A0A9P6KFF3"/>
<name>A0A9P6KFF3_9FUNG</name>
<organism evidence="1 2">
    <name type="scientific">Lunasporangiospora selenospora</name>
    <dbReference type="NCBI Taxonomy" id="979761"/>
    <lineage>
        <taxon>Eukaryota</taxon>
        <taxon>Fungi</taxon>
        <taxon>Fungi incertae sedis</taxon>
        <taxon>Mucoromycota</taxon>
        <taxon>Mortierellomycotina</taxon>
        <taxon>Mortierellomycetes</taxon>
        <taxon>Mortierellales</taxon>
        <taxon>Mortierellaceae</taxon>
        <taxon>Lunasporangiospora</taxon>
    </lineage>
</organism>
<accession>A0A9P6KFF3</accession>
<keyword evidence="2" id="KW-1185">Reference proteome</keyword>